<evidence type="ECO:0000313" key="3">
    <source>
        <dbReference type="Proteomes" id="UP000570474"/>
    </source>
</evidence>
<evidence type="ECO:0000313" key="2">
    <source>
        <dbReference type="EMBL" id="NLR67903.1"/>
    </source>
</evidence>
<feature type="compositionally biased region" description="Basic and acidic residues" evidence="1">
    <location>
        <begin position="214"/>
        <end position="223"/>
    </location>
</feature>
<organism evidence="2 3">
    <name type="scientific">Chitinophaga varians</name>
    <dbReference type="NCBI Taxonomy" id="2202339"/>
    <lineage>
        <taxon>Bacteria</taxon>
        <taxon>Pseudomonadati</taxon>
        <taxon>Bacteroidota</taxon>
        <taxon>Chitinophagia</taxon>
        <taxon>Chitinophagales</taxon>
        <taxon>Chitinophagaceae</taxon>
        <taxon>Chitinophaga</taxon>
    </lineage>
</organism>
<dbReference type="RefSeq" id="WP_168873844.1">
    <property type="nucleotide sequence ID" value="NZ_JABAIA010000003.1"/>
</dbReference>
<name>A0A847RXS3_9BACT</name>
<dbReference type="EMBL" id="JABAIA010000003">
    <property type="protein sequence ID" value="NLR67903.1"/>
    <property type="molecule type" value="Genomic_DNA"/>
</dbReference>
<dbReference type="Proteomes" id="UP000570474">
    <property type="component" value="Unassembled WGS sequence"/>
</dbReference>
<dbReference type="AlphaFoldDB" id="A0A847RXS3"/>
<gene>
    <name evidence="2" type="ORF">HGH92_26600</name>
</gene>
<feature type="region of interest" description="Disordered" evidence="1">
    <location>
        <begin position="211"/>
        <end position="230"/>
    </location>
</feature>
<comment type="caution">
    <text evidence="2">The sequence shown here is derived from an EMBL/GenBank/DDBJ whole genome shotgun (WGS) entry which is preliminary data.</text>
</comment>
<protein>
    <submittedName>
        <fullName evidence="2">Uncharacterized protein</fullName>
    </submittedName>
</protein>
<evidence type="ECO:0000256" key="1">
    <source>
        <dbReference type="SAM" id="MobiDB-lite"/>
    </source>
</evidence>
<reference evidence="2 3" key="1">
    <citation type="submission" date="2020-04" db="EMBL/GenBank/DDBJ databases">
        <authorList>
            <person name="Yin C."/>
        </authorList>
    </citation>
    <scope>NUCLEOTIDE SEQUENCE [LARGE SCALE GENOMIC DNA]</scope>
    <source>
        <strain evidence="2 3">Ae27</strain>
    </source>
</reference>
<accession>A0A847RXS3</accession>
<sequence>MTNLPVVNVFGDEIIVDIKDNCVYSAIDVDNRFSFSQMQYMPGACTYRFMYDTSRHAFAGIEMAWPIPDSTGMVEIPPKMVLDPYTACRLPKGMLRDEELQYEIVNADFFYARVIPKIYLLDKEEYFLDAVNSVLIGDKVYRPIEIQNQPAQMAKQLGHIVPVGSECGKMVFLNFDEIFRIDKHGAGILAAGYERYYEAISLKEALVQGKTRHRNGEENDRQGKSFRRRL</sequence>
<proteinExistence type="predicted"/>
<keyword evidence="3" id="KW-1185">Reference proteome</keyword>